<organism evidence="10">
    <name type="scientific">Spathaspora passalidarum (strain NRRL Y-27907 / 11-Y1)</name>
    <dbReference type="NCBI Taxonomy" id="619300"/>
    <lineage>
        <taxon>Eukaryota</taxon>
        <taxon>Fungi</taxon>
        <taxon>Dikarya</taxon>
        <taxon>Ascomycota</taxon>
        <taxon>Saccharomycotina</taxon>
        <taxon>Pichiomycetes</taxon>
        <taxon>Debaryomycetaceae</taxon>
        <taxon>Spathaspora</taxon>
    </lineage>
</organism>
<dbReference type="KEGG" id="spaa:SPAPADRAFT_57408"/>
<dbReference type="OMA" id="PEMAFYD"/>
<dbReference type="GO" id="GO:0005524">
    <property type="term" value="F:ATP binding"/>
    <property type="evidence" value="ECO:0007669"/>
    <property type="project" value="UniProtKB-KW"/>
</dbReference>
<dbReference type="EMBL" id="GL996506">
    <property type="protein sequence ID" value="EGW29903.1"/>
    <property type="molecule type" value="Genomic_DNA"/>
</dbReference>
<dbReference type="PANTHER" id="PTHR22594">
    <property type="entry name" value="ASPARTYL/LYSYL-TRNA SYNTHETASE"/>
    <property type="match status" value="1"/>
</dbReference>
<evidence type="ECO:0000256" key="1">
    <source>
        <dbReference type="ARBA" id="ARBA00008226"/>
    </source>
</evidence>
<reference evidence="9 10" key="1">
    <citation type="journal article" date="2011" name="Proc. Natl. Acad. Sci. U.S.A.">
        <title>Comparative genomics of xylose-fermenting fungi for enhanced biofuel production.</title>
        <authorList>
            <person name="Wohlbach D.J."/>
            <person name="Kuo A."/>
            <person name="Sato T.K."/>
            <person name="Potts K.M."/>
            <person name="Salamov A.A."/>
            <person name="LaButti K.M."/>
            <person name="Sun H."/>
            <person name="Clum A."/>
            <person name="Pangilinan J.L."/>
            <person name="Lindquist E.A."/>
            <person name="Lucas S."/>
            <person name="Lapidus A."/>
            <person name="Jin M."/>
            <person name="Gunawan C."/>
            <person name="Balan V."/>
            <person name="Dale B.E."/>
            <person name="Jeffries T.W."/>
            <person name="Zinkel R."/>
            <person name="Barry K.W."/>
            <person name="Grigoriev I.V."/>
            <person name="Gasch A.P."/>
        </authorList>
    </citation>
    <scope>NUCLEOTIDE SEQUENCE [LARGE SCALE GENOMIC DNA]</scope>
    <source>
        <strain evidence="10">NRRL Y-27907 / 11-Y1</strain>
    </source>
</reference>
<dbReference type="SUPFAM" id="SSF50249">
    <property type="entry name" value="Nucleic acid-binding proteins"/>
    <property type="match status" value="1"/>
</dbReference>
<dbReference type="GO" id="GO:0003676">
    <property type="term" value="F:nucleic acid binding"/>
    <property type="evidence" value="ECO:0007669"/>
    <property type="project" value="InterPro"/>
</dbReference>
<sequence>MDSRVSLAWEISSLNPTIKDMHVNPPQPDTLISVQGFVKNIRQFRKVGFVDINDGSIFKNLNVTLKNPTEIPDLKIGQSLNVKGDWVVSPGKQPFELVYDSKNPNHEMKIVGDIAEDYPVHKEMTVAHLRQFPSLRHRTSSLASILRLRSFLETKFMEFFNSRNFTKVTPPIITSSDCEGAGEVFKVEPVEKTEEAFFGKDSYLTVSTQLHLEALSLALNRAWTLTPCFRAENSKTTRHLSEFWMLEAELSYIDNLDQLTGFTEDMVRYVTKSLVKDVLEKGTSANIDETFESGDGADLLGSSFGSNEQVLKRWSALLTPDKWPRMTYTEAVEHLNKQLPREEQIVWGDSLLLKHEKQLAENSPIFITDYPVSQKPFYMLKSKDFNPDKPTVACFDLLIPEFGELAGGSLREHNYDILLQDMKNHGMNLEDMEWYLTLRRNGTIPHGGFGLGFERLITYLSGRESLRDISAFPRAPSLCSC</sequence>
<dbReference type="Pfam" id="PF00152">
    <property type="entry name" value="tRNA-synt_2"/>
    <property type="match status" value="1"/>
</dbReference>
<dbReference type="OrthoDB" id="43906at2759"/>
<dbReference type="InterPro" id="IPR006195">
    <property type="entry name" value="aa-tRNA-synth_II"/>
</dbReference>
<dbReference type="InterPro" id="IPR002312">
    <property type="entry name" value="Asp/Asn-tRNA-synth_IIb"/>
</dbReference>
<keyword evidence="6" id="KW-0648">Protein biosynthesis</keyword>
<evidence type="ECO:0000256" key="7">
    <source>
        <dbReference type="ARBA" id="ARBA00023146"/>
    </source>
</evidence>
<dbReference type="RefSeq" id="XP_007377669.1">
    <property type="nucleotide sequence ID" value="XM_007377607.1"/>
</dbReference>
<evidence type="ECO:0000256" key="2">
    <source>
        <dbReference type="ARBA" id="ARBA00012816"/>
    </source>
</evidence>
<dbReference type="GO" id="GO:0070145">
    <property type="term" value="P:mitochondrial asparaginyl-tRNA aminoacylation"/>
    <property type="evidence" value="ECO:0007669"/>
    <property type="project" value="EnsemblFungi"/>
</dbReference>
<dbReference type="eggNOG" id="KOG0554">
    <property type="taxonomic scope" value="Eukaryota"/>
</dbReference>
<dbReference type="AlphaFoldDB" id="G3AVA0"/>
<dbReference type="PRINTS" id="PR01042">
    <property type="entry name" value="TRNASYNTHASP"/>
</dbReference>
<keyword evidence="7" id="KW-0030">Aminoacyl-tRNA synthetase</keyword>
<dbReference type="Gene3D" id="3.30.930.10">
    <property type="entry name" value="Bira Bifunctional Protein, Domain 2"/>
    <property type="match status" value="1"/>
</dbReference>
<dbReference type="FunCoup" id="G3AVA0">
    <property type="interactions" value="510"/>
</dbReference>
<dbReference type="InterPro" id="IPR004364">
    <property type="entry name" value="Aa-tRNA-synt_II"/>
</dbReference>
<evidence type="ECO:0000256" key="4">
    <source>
        <dbReference type="ARBA" id="ARBA00022741"/>
    </source>
</evidence>
<dbReference type="InParanoid" id="G3AVA0"/>
<dbReference type="PROSITE" id="PS50862">
    <property type="entry name" value="AA_TRNA_LIGASE_II"/>
    <property type="match status" value="1"/>
</dbReference>
<dbReference type="InterPro" id="IPR045864">
    <property type="entry name" value="aa-tRNA-synth_II/BPL/LPL"/>
</dbReference>
<dbReference type="InterPro" id="IPR004522">
    <property type="entry name" value="Asn-tRNA-ligase"/>
</dbReference>
<evidence type="ECO:0000256" key="6">
    <source>
        <dbReference type="ARBA" id="ARBA00022917"/>
    </source>
</evidence>
<dbReference type="Proteomes" id="UP000000709">
    <property type="component" value="Unassembled WGS sequence"/>
</dbReference>
<dbReference type="GO" id="GO:0004816">
    <property type="term" value="F:asparagine-tRNA ligase activity"/>
    <property type="evidence" value="ECO:0007669"/>
    <property type="project" value="UniProtKB-EC"/>
</dbReference>
<keyword evidence="3" id="KW-0436">Ligase</keyword>
<dbReference type="GeneID" id="18872117"/>
<feature type="domain" description="Aminoacyl-transfer RNA synthetases class-II family profile" evidence="8">
    <location>
        <begin position="146"/>
        <end position="473"/>
    </location>
</feature>
<proteinExistence type="inferred from homology"/>
<dbReference type="NCBIfam" id="TIGR00457">
    <property type="entry name" value="asnS"/>
    <property type="match status" value="1"/>
</dbReference>
<dbReference type="CDD" id="cd04318">
    <property type="entry name" value="EcAsnRS_like_N"/>
    <property type="match status" value="1"/>
</dbReference>
<dbReference type="HOGENOM" id="CLU_004553_2_0_1"/>
<keyword evidence="4" id="KW-0547">Nucleotide-binding</keyword>
<dbReference type="STRING" id="619300.G3AVA0"/>
<evidence type="ECO:0000259" key="8">
    <source>
        <dbReference type="PROSITE" id="PS50862"/>
    </source>
</evidence>
<evidence type="ECO:0000313" key="10">
    <source>
        <dbReference type="Proteomes" id="UP000000709"/>
    </source>
</evidence>
<evidence type="ECO:0000256" key="3">
    <source>
        <dbReference type="ARBA" id="ARBA00022598"/>
    </source>
</evidence>
<dbReference type="Pfam" id="PF01336">
    <property type="entry name" value="tRNA_anti-codon"/>
    <property type="match status" value="1"/>
</dbReference>
<name>G3AVA0_SPAPN</name>
<evidence type="ECO:0000313" key="9">
    <source>
        <dbReference type="EMBL" id="EGW29903.1"/>
    </source>
</evidence>
<dbReference type="PANTHER" id="PTHR22594:SF34">
    <property type="entry name" value="ASPARAGINE--TRNA LIGASE, MITOCHONDRIAL-RELATED"/>
    <property type="match status" value="1"/>
</dbReference>
<comment type="similarity">
    <text evidence="1">Belongs to the class-II aminoacyl-tRNA synthetase family.</text>
</comment>
<keyword evidence="5" id="KW-0067">ATP-binding</keyword>
<dbReference type="GO" id="GO:0005739">
    <property type="term" value="C:mitochondrion"/>
    <property type="evidence" value="ECO:0007669"/>
    <property type="project" value="EnsemblFungi"/>
</dbReference>
<accession>G3AVA0</accession>
<keyword evidence="10" id="KW-1185">Reference proteome</keyword>
<protein>
    <recommendedName>
        <fullName evidence="2">asparagine--tRNA ligase</fullName>
        <ecNumber evidence="2">6.1.1.22</ecNumber>
    </recommendedName>
</protein>
<dbReference type="SUPFAM" id="SSF55681">
    <property type="entry name" value="Class II aaRS and biotin synthetases"/>
    <property type="match status" value="1"/>
</dbReference>
<dbReference type="EC" id="6.1.1.22" evidence="2"/>
<gene>
    <name evidence="9" type="ORF">SPAPADRAFT_57408</name>
</gene>
<dbReference type="InterPro" id="IPR012340">
    <property type="entry name" value="NA-bd_OB-fold"/>
</dbReference>
<evidence type="ECO:0000256" key="5">
    <source>
        <dbReference type="ARBA" id="ARBA00022840"/>
    </source>
</evidence>
<dbReference type="InterPro" id="IPR004365">
    <property type="entry name" value="NA-bd_OB_tRNA"/>
</dbReference>